<dbReference type="Proteomes" id="UP001152599">
    <property type="component" value="Unassembled WGS sequence"/>
</dbReference>
<dbReference type="CDD" id="cd00165">
    <property type="entry name" value="S4"/>
    <property type="match status" value="1"/>
</dbReference>
<dbReference type="PROSITE" id="PS50889">
    <property type="entry name" value="S4"/>
    <property type="match status" value="1"/>
</dbReference>
<evidence type="ECO:0000256" key="1">
    <source>
        <dbReference type="PROSITE-ProRule" id="PRU00182"/>
    </source>
</evidence>
<evidence type="ECO:0000313" key="3">
    <source>
        <dbReference type="Proteomes" id="UP001152599"/>
    </source>
</evidence>
<protein>
    <submittedName>
        <fullName evidence="2">RNA-binding S4 domain-containing protein</fullName>
    </submittedName>
</protein>
<name>A0A9X4MZD1_9FLAO</name>
<dbReference type="Pfam" id="PF13275">
    <property type="entry name" value="S4_2"/>
    <property type="match status" value="1"/>
</dbReference>
<organism evidence="2 3">
    <name type="scientific">Profundicola chukchiensis</name>
    <dbReference type="NCBI Taxonomy" id="2961959"/>
    <lineage>
        <taxon>Bacteria</taxon>
        <taxon>Pseudomonadati</taxon>
        <taxon>Bacteroidota</taxon>
        <taxon>Flavobacteriia</taxon>
        <taxon>Flavobacteriales</taxon>
        <taxon>Weeksellaceae</taxon>
        <taxon>Profundicola</taxon>
    </lineage>
</organism>
<dbReference type="AlphaFoldDB" id="A0A9X4MZD1"/>
<keyword evidence="3" id="KW-1185">Reference proteome</keyword>
<comment type="caution">
    <text evidence="2">The sequence shown here is derived from an EMBL/GenBank/DDBJ whole genome shotgun (WGS) entry which is preliminary data.</text>
</comment>
<dbReference type="GO" id="GO:0003723">
    <property type="term" value="F:RNA binding"/>
    <property type="evidence" value="ECO:0007669"/>
    <property type="project" value="UniProtKB-KW"/>
</dbReference>
<evidence type="ECO:0000313" key="2">
    <source>
        <dbReference type="EMBL" id="MDG4946402.1"/>
    </source>
</evidence>
<sequence length="73" mass="8071">MAKHTFKLSENNEFITLDKLLKILRLVGSGGEAHLVISEGMVSVNGEVELQKRKKMRAGDIAEFNGETIEVEA</sequence>
<dbReference type="EMBL" id="JANCMU010000004">
    <property type="protein sequence ID" value="MDG4946402.1"/>
    <property type="molecule type" value="Genomic_DNA"/>
</dbReference>
<dbReference type="SUPFAM" id="SSF55174">
    <property type="entry name" value="Alpha-L RNA-binding motif"/>
    <property type="match status" value="1"/>
</dbReference>
<dbReference type="RefSeq" id="WP_304420803.1">
    <property type="nucleotide sequence ID" value="NZ_JANCMU010000004.1"/>
</dbReference>
<proteinExistence type="predicted"/>
<accession>A0A9X4MZD1</accession>
<reference evidence="2" key="1">
    <citation type="submission" date="2022-07" db="EMBL/GenBank/DDBJ databases">
        <title>Description and genome-wide analysis of Profundicola chukchiensis gen. nov., sp. nov., marine bacteria isolated from bottom sediments of the Chukchi Sea.</title>
        <authorList>
            <person name="Romanenko L."/>
            <person name="Otstavnykh N."/>
            <person name="Kurilenko V."/>
            <person name="Eremeev V."/>
            <person name="Velansky P."/>
            <person name="Mikhailov V."/>
            <person name="Isaeva M."/>
        </authorList>
    </citation>
    <scope>NUCLEOTIDE SEQUENCE</scope>
    <source>
        <strain evidence="2">KMM 9713</strain>
    </source>
</reference>
<keyword evidence="1" id="KW-0694">RNA-binding</keyword>
<dbReference type="Gene3D" id="3.10.290.10">
    <property type="entry name" value="RNA-binding S4 domain"/>
    <property type="match status" value="1"/>
</dbReference>
<dbReference type="InterPro" id="IPR036986">
    <property type="entry name" value="S4_RNA-bd_sf"/>
</dbReference>
<gene>
    <name evidence="2" type="ORF">NMK71_08245</name>
</gene>